<feature type="domain" description="PA14" evidence="6">
    <location>
        <begin position="110"/>
        <end position="255"/>
    </location>
</feature>
<dbReference type="NCBIfam" id="TIGR02148">
    <property type="entry name" value="Fibro_Slime"/>
    <property type="match status" value="1"/>
</dbReference>
<dbReference type="PANTHER" id="PTHR31137:SF6">
    <property type="entry name" value="PROTEIN PSIC"/>
    <property type="match status" value="1"/>
</dbReference>
<dbReference type="OrthoDB" id="17079at2759"/>
<dbReference type="InterPro" id="IPR011874">
    <property type="entry name" value="Fibro_Slime"/>
</dbReference>
<accession>A0A8J4PNG8</accession>
<comment type="similarity">
    <text evidence="1">Belongs to the prespore-cell-inducing factor family.</text>
</comment>
<dbReference type="Pfam" id="PF07691">
    <property type="entry name" value="PA14"/>
    <property type="match status" value="1"/>
</dbReference>
<evidence type="ECO:0000256" key="2">
    <source>
        <dbReference type="ARBA" id="ARBA00022729"/>
    </source>
</evidence>
<dbReference type="InterPro" id="IPR037524">
    <property type="entry name" value="PA14/GLEYA"/>
</dbReference>
<evidence type="ECO:0000313" key="8">
    <source>
        <dbReference type="Proteomes" id="UP000695562"/>
    </source>
</evidence>
<dbReference type="PANTHER" id="PTHR31137">
    <property type="entry name" value="PROTEIN PSIB-RELATED-RELATED"/>
    <property type="match status" value="1"/>
</dbReference>
<keyword evidence="2 5" id="KW-0732">Signal</keyword>
<dbReference type="SMART" id="SM00758">
    <property type="entry name" value="PA14"/>
    <property type="match status" value="1"/>
</dbReference>
<evidence type="ECO:0000259" key="6">
    <source>
        <dbReference type="PROSITE" id="PS51820"/>
    </source>
</evidence>
<feature type="region of interest" description="Disordered" evidence="4">
    <location>
        <begin position="402"/>
        <end position="467"/>
    </location>
</feature>
<evidence type="ECO:0000256" key="4">
    <source>
        <dbReference type="SAM" id="MobiDB-lite"/>
    </source>
</evidence>
<keyword evidence="8" id="KW-1185">Reference proteome</keyword>
<evidence type="ECO:0000256" key="1">
    <source>
        <dbReference type="ARBA" id="ARBA00008709"/>
    </source>
</evidence>
<dbReference type="InterPro" id="IPR051154">
    <property type="entry name" value="Prespore-cell_inducing_factor"/>
</dbReference>
<organism evidence="7 8">
    <name type="scientific">Polysphondylium violaceum</name>
    <dbReference type="NCBI Taxonomy" id="133409"/>
    <lineage>
        <taxon>Eukaryota</taxon>
        <taxon>Amoebozoa</taxon>
        <taxon>Evosea</taxon>
        <taxon>Eumycetozoa</taxon>
        <taxon>Dictyostelia</taxon>
        <taxon>Dictyosteliales</taxon>
        <taxon>Dictyosteliaceae</taxon>
        <taxon>Polysphondylium</taxon>
    </lineage>
</organism>
<dbReference type="Proteomes" id="UP000695562">
    <property type="component" value="Unassembled WGS sequence"/>
</dbReference>
<evidence type="ECO:0000313" key="7">
    <source>
        <dbReference type="EMBL" id="KAF2071170.1"/>
    </source>
</evidence>
<dbReference type="PROSITE" id="PS51820">
    <property type="entry name" value="PA14"/>
    <property type="match status" value="1"/>
</dbReference>
<name>A0A8J4PNG8_9MYCE</name>
<evidence type="ECO:0000256" key="5">
    <source>
        <dbReference type="SAM" id="SignalP"/>
    </source>
</evidence>
<gene>
    <name evidence="7" type="ORF">CYY_007505</name>
</gene>
<dbReference type="GO" id="GO:0005576">
    <property type="term" value="C:extracellular region"/>
    <property type="evidence" value="ECO:0007669"/>
    <property type="project" value="TreeGrafter"/>
</dbReference>
<dbReference type="EMBL" id="AJWJ01000405">
    <property type="protein sequence ID" value="KAF2071170.1"/>
    <property type="molecule type" value="Genomic_DNA"/>
</dbReference>
<protein>
    <recommendedName>
        <fullName evidence="6">PA14 domain-containing protein</fullName>
    </recommendedName>
</protein>
<comment type="caution">
    <text evidence="7">The sequence shown here is derived from an EMBL/GenBank/DDBJ whole genome shotgun (WGS) entry which is preliminary data.</text>
</comment>
<feature type="chain" id="PRO_5035295899" description="PA14 domain-containing protein" evidence="5">
    <location>
        <begin position="24"/>
        <end position="604"/>
    </location>
</feature>
<reference evidence="7" key="1">
    <citation type="submission" date="2020-01" db="EMBL/GenBank/DDBJ databases">
        <title>Development of genomics and gene disruption for Polysphondylium violaceum indicates a role for the polyketide synthase stlB in stalk morphogenesis.</title>
        <authorList>
            <person name="Narita B."/>
            <person name="Kawabe Y."/>
            <person name="Kin K."/>
            <person name="Saito T."/>
            <person name="Gibbs R."/>
            <person name="Kuspa A."/>
            <person name="Muzny D."/>
            <person name="Queller D."/>
            <person name="Richards S."/>
            <person name="Strassman J."/>
            <person name="Sucgang R."/>
            <person name="Worley K."/>
            <person name="Schaap P."/>
        </authorList>
    </citation>
    <scope>NUCLEOTIDE SEQUENCE</scope>
    <source>
        <strain evidence="7">QSvi11</strain>
    </source>
</reference>
<dbReference type="InterPro" id="IPR011658">
    <property type="entry name" value="PA14_dom"/>
</dbReference>
<evidence type="ECO:0000256" key="3">
    <source>
        <dbReference type="ARBA" id="ARBA00023180"/>
    </source>
</evidence>
<dbReference type="AlphaFoldDB" id="A0A8J4PNG8"/>
<proteinExistence type="inferred from homology"/>
<feature type="signal peptide" evidence="5">
    <location>
        <begin position="1"/>
        <end position="23"/>
    </location>
</feature>
<sequence>MRKLNLFLLVILFLVGTASIVFSQSTVTLTATIRDHTPQRNPDFQYNIASAKNMVLEPLGGDETPTYCCGDGQAPPTGTPLIHNSSTFYSWFHTVDDINIAIPFNLVLTQDPNNPDLYTYTNYSFFPIDGMGFDDRVAYPNEQIYRDSNGVAHNFHFCMELHTEFAYHQGDVFSFEGDDDVWLFINKQRVVDLGGIHTIQSATISLDTLGLTENTNYDFDFFYCERHTTESDISITTSIKFVCPWYDACGICQGDNTTCCIPETCATKFEKYCFVGGCFRNTCIPMRALNCSDGLTCTTDKCVFGAGCSHVPLDCNDDNHCTDDACYEPYGCVQTTIPNCQDCDDAQCITVLPCLPSSCDPNNSSRCIITPIDCDDNNDCTIDQCLNGICYNDLNVSCTVVPPTESPTETPTESPTESPTDTPTESPTDTPTESPTDTPTESPTDTPTESPTDTPTESPTDTPTVSPTDTPLCVCPVGDICHVYPDHTECISPYATTNAMTSLTSTTGETPTGVSTATGTATATIGVTGASTSSTPCDYYTCPSGTFCTVNNGLPLCHYCDCLDCRHLGCENQGLRCKLVSSRTFSSNGRRTRDNCCEFHPTCY</sequence>
<keyword evidence="3" id="KW-0325">Glycoprotein</keyword>